<dbReference type="AlphaFoldDB" id="W2QQ27"/>
<dbReference type="InterPro" id="IPR050628">
    <property type="entry name" value="SNF2_RAD54_helicase_TF"/>
</dbReference>
<dbReference type="Gene3D" id="3.40.50.10810">
    <property type="entry name" value="Tandem AAA-ATPase domain"/>
    <property type="match status" value="1"/>
</dbReference>
<dbReference type="PANTHER" id="PTHR45626:SF14">
    <property type="entry name" value="ATP-DEPENDENT DNA HELICASE (EUROFUNG)"/>
    <property type="match status" value="1"/>
</dbReference>
<evidence type="ECO:0000256" key="1">
    <source>
        <dbReference type="ARBA" id="ARBA00022741"/>
    </source>
</evidence>
<dbReference type="VEuPathDB" id="FungiDB:PPTG_07380"/>
<dbReference type="InterPro" id="IPR001810">
    <property type="entry name" value="F-box_dom"/>
</dbReference>
<evidence type="ECO:0000313" key="5">
    <source>
        <dbReference type="EMBL" id="ETN15218.1"/>
    </source>
</evidence>
<dbReference type="InterPro" id="IPR038718">
    <property type="entry name" value="SNF2-like_sf"/>
</dbReference>
<protein>
    <recommendedName>
        <fullName evidence="4">F-box domain-containing protein</fullName>
    </recommendedName>
</protein>
<dbReference type="GO" id="GO:0005634">
    <property type="term" value="C:nucleus"/>
    <property type="evidence" value="ECO:0007669"/>
    <property type="project" value="TreeGrafter"/>
</dbReference>
<gene>
    <name evidence="5" type="ORF">PPTG_07380</name>
</gene>
<dbReference type="InterPro" id="IPR036047">
    <property type="entry name" value="F-box-like_dom_sf"/>
</dbReference>
<dbReference type="STRING" id="761204.W2QQ27"/>
<reference evidence="5 6" key="2">
    <citation type="submission" date="2013-11" db="EMBL/GenBank/DDBJ databases">
        <title>The Genome Sequence of Phytophthora parasitica INRA-310.</title>
        <authorList>
            <consortium name="The Broad Institute Genomics Platform"/>
            <person name="Russ C."/>
            <person name="Tyler B."/>
            <person name="Panabieres F."/>
            <person name="Shan W."/>
            <person name="Tripathy S."/>
            <person name="Grunwald N."/>
            <person name="Machado M."/>
            <person name="Johnson C.S."/>
            <person name="Arredondo F."/>
            <person name="Hong C."/>
            <person name="Coffey M."/>
            <person name="Young S.K."/>
            <person name="Zeng Q."/>
            <person name="Gargeya S."/>
            <person name="Fitzgerald M."/>
            <person name="Abouelleil A."/>
            <person name="Alvarado L."/>
            <person name="Chapman S.B."/>
            <person name="Gainer-Dewar J."/>
            <person name="Goldberg J."/>
            <person name="Griggs A."/>
            <person name="Gujja S."/>
            <person name="Hansen M."/>
            <person name="Howarth C."/>
            <person name="Imamovic A."/>
            <person name="Ireland A."/>
            <person name="Larimer J."/>
            <person name="McCowan C."/>
            <person name="Murphy C."/>
            <person name="Pearson M."/>
            <person name="Poon T.W."/>
            <person name="Priest M."/>
            <person name="Roberts A."/>
            <person name="Saif S."/>
            <person name="Shea T."/>
            <person name="Sykes S."/>
            <person name="Wortman J."/>
            <person name="Nusbaum C."/>
            <person name="Birren B."/>
        </authorList>
    </citation>
    <scope>NUCLEOTIDE SEQUENCE [LARGE SCALE GENOMIC DNA]</scope>
    <source>
        <strain evidence="5 6">INRA-310</strain>
    </source>
</reference>
<dbReference type="EMBL" id="KI669571">
    <property type="protein sequence ID" value="ETN15218.1"/>
    <property type="molecule type" value="Genomic_DNA"/>
</dbReference>
<organism evidence="5 6">
    <name type="scientific">Phytophthora nicotianae (strain INRA-310)</name>
    <name type="common">Phytophthora parasitica</name>
    <dbReference type="NCBI Taxonomy" id="761204"/>
    <lineage>
        <taxon>Eukaryota</taxon>
        <taxon>Sar</taxon>
        <taxon>Stramenopiles</taxon>
        <taxon>Oomycota</taxon>
        <taxon>Peronosporomycetes</taxon>
        <taxon>Peronosporales</taxon>
        <taxon>Peronosporaceae</taxon>
        <taxon>Phytophthora</taxon>
    </lineage>
</organism>
<dbReference type="SUPFAM" id="SSF81383">
    <property type="entry name" value="F-box domain"/>
    <property type="match status" value="1"/>
</dbReference>
<dbReference type="Pfam" id="PF00176">
    <property type="entry name" value="SNF2-rel_dom"/>
    <property type="match status" value="1"/>
</dbReference>
<name>W2QQ27_PHYN3</name>
<feature type="domain" description="F-box" evidence="4">
    <location>
        <begin position="24"/>
        <end position="76"/>
    </location>
</feature>
<dbReference type="GO" id="GO:0005524">
    <property type="term" value="F:ATP binding"/>
    <property type="evidence" value="ECO:0007669"/>
    <property type="project" value="UniProtKB-KW"/>
</dbReference>
<keyword evidence="3" id="KW-0067">ATP-binding</keyword>
<dbReference type="GO" id="GO:0016787">
    <property type="term" value="F:hydrolase activity"/>
    <property type="evidence" value="ECO:0007669"/>
    <property type="project" value="UniProtKB-KW"/>
</dbReference>
<dbReference type="InterPro" id="IPR000330">
    <property type="entry name" value="SNF2_N"/>
</dbReference>
<reference evidence="6" key="1">
    <citation type="submission" date="2011-12" db="EMBL/GenBank/DDBJ databases">
        <authorList>
            <consortium name="The Broad Institute Genome Sequencing Platform"/>
            <person name="Russ C."/>
            <person name="Tyler B."/>
            <person name="Panabieres F."/>
            <person name="Shan W."/>
            <person name="Tripathy S."/>
            <person name="Grunwald N."/>
            <person name="Machado M."/>
            <person name="Young S.K."/>
            <person name="Zeng Q."/>
            <person name="Gargeya S."/>
            <person name="Fitzgerald M."/>
            <person name="Haas B."/>
            <person name="Abouelleil A."/>
            <person name="Alvarado L."/>
            <person name="Arachchi H.M."/>
            <person name="Berlin A."/>
            <person name="Chapman S.B."/>
            <person name="Gearin G."/>
            <person name="Goldberg J."/>
            <person name="Griggs A."/>
            <person name="Gujja S."/>
            <person name="Hansen M."/>
            <person name="Heiman D."/>
            <person name="Howarth C."/>
            <person name="Larimer J."/>
            <person name="Lui A."/>
            <person name="MacDonald P.J.P."/>
            <person name="McCowen C."/>
            <person name="Montmayeur A."/>
            <person name="Murphy C."/>
            <person name="Neiman D."/>
            <person name="Pearson M."/>
            <person name="Priest M."/>
            <person name="Roberts A."/>
            <person name="Saif S."/>
            <person name="Shea T."/>
            <person name="Sisk P."/>
            <person name="Stolte C."/>
            <person name="Sykes S."/>
            <person name="Wortman J."/>
            <person name="Nusbaum C."/>
            <person name="Birren B."/>
        </authorList>
    </citation>
    <scope>NUCLEOTIDE SEQUENCE [LARGE SCALE GENOMIC DNA]</scope>
    <source>
        <strain evidence="6">INRA-310</strain>
    </source>
</reference>
<keyword evidence="1" id="KW-0547">Nucleotide-binding</keyword>
<dbReference type="GeneID" id="20177267"/>
<dbReference type="OrthoDB" id="448448at2759"/>
<evidence type="ECO:0000256" key="3">
    <source>
        <dbReference type="ARBA" id="ARBA00022840"/>
    </source>
</evidence>
<keyword evidence="2" id="KW-0378">Hydrolase</keyword>
<dbReference type="GO" id="GO:0006281">
    <property type="term" value="P:DNA repair"/>
    <property type="evidence" value="ECO:0007669"/>
    <property type="project" value="TreeGrafter"/>
</dbReference>
<dbReference type="RefSeq" id="XP_008899811.1">
    <property type="nucleotide sequence ID" value="XM_008901563.1"/>
</dbReference>
<dbReference type="GO" id="GO:0008094">
    <property type="term" value="F:ATP-dependent activity, acting on DNA"/>
    <property type="evidence" value="ECO:0007669"/>
    <property type="project" value="TreeGrafter"/>
</dbReference>
<evidence type="ECO:0000313" key="6">
    <source>
        <dbReference type="Proteomes" id="UP000018817"/>
    </source>
</evidence>
<proteinExistence type="predicted"/>
<accession>W2QQ27</accession>
<dbReference type="PROSITE" id="PS50181">
    <property type="entry name" value="FBOX"/>
    <property type="match status" value="1"/>
</dbReference>
<dbReference type="PANTHER" id="PTHR45626">
    <property type="entry name" value="TRANSCRIPTION TERMINATION FACTOR 2-RELATED"/>
    <property type="match status" value="1"/>
</dbReference>
<evidence type="ECO:0000259" key="4">
    <source>
        <dbReference type="PROSITE" id="PS50181"/>
    </source>
</evidence>
<evidence type="ECO:0000256" key="2">
    <source>
        <dbReference type="ARBA" id="ARBA00022801"/>
    </source>
</evidence>
<sequence>MDVDQMETRYGATYVARMARPNKQIVLTNLPTNVLQDVVCLMNARDLTSLSGVCSLFQHMPNEVVPGLNLVLYEHQRGGLKWMLRRETPSLACIPQPHPFIFSSGSGDPVAVAVDLIENRVITNPNVMARGACGSMFCDEPGLGGDTIRSGVRYSRSRGRKVNAEDLVSSGASLIVVPDPLVEHWTYQVEAHVVPGALRVFVDPGVEYKLPFNIDLATYDVVITSFTRLAREWRLHRPVSALEERMPERYGFEGPQRYVDGNEEKCLLSSQFAGCE</sequence>
<dbReference type="Proteomes" id="UP000018817">
    <property type="component" value="Unassembled WGS sequence"/>
</dbReference>